<dbReference type="GO" id="GO:0005524">
    <property type="term" value="F:ATP binding"/>
    <property type="evidence" value="ECO:0007669"/>
    <property type="project" value="UniProtKB-KW"/>
</dbReference>
<protein>
    <recommendedName>
        <fullName evidence="6">PhoH-like protein</fullName>
    </recommendedName>
</protein>
<dbReference type="EMBL" id="JABBVZ010000037">
    <property type="protein sequence ID" value="NMP23013.1"/>
    <property type="molecule type" value="Genomic_DNA"/>
</dbReference>
<dbReference type="Gene3D" id="3.40.50.300">
    <property type="entry name" value="P-loop containing nucleotide triphosphate hydrolases"/>
    <property type="match status" value="1"/>
</dbReference>
<dbReference type="InterPro" id="IPR003714">
    <property type="entry name" value="PhoH"/>
</dbReference>
<dbReference type="AlphaFoldDB" id="A0A7Y0Q2B3"/>
<keyword evidence="4" id="KW-0547">Nucleotide-binding</keyword>
<dbReference type="GO" id="GO:0005829">
    <property type="term" value="C:cytosol"/>
    <property type="evidence" value="ECO:0007669"/>
    <property type="project" value="TreeGrafter"/>
</dbReference>
<dbReference type="PANTHER" id="PTHR30473">
    <property type="entry name" value="PROTEIN PHOH"/>
    <property type="match status" value="1"/>
</dbReference>
<evidence type="ECO:0000256" key="1">
    <source>
        <dbReference type="ARBA" id="ARBA00004496"/>
    </source>
</evidence>
<comment type="similarity">
    <text evidence="2">Belongs to the PhoH family.</text>
</comment>
<evidence type="ECO:0000256" key="4">
    <source>
        <dbReference type="ARBA" id="ARBA00022741"/>
    </source>
</evidence>
<evidence type="ECO:0000259" key="7">
    <source>
        <dbReference type="Pfam" id="PF02562"/>
    </source>
</evidence>
<comment type="subcellular location">
    <subcellularLocation>
        <location evidence="1">Cytoplasm</location>
    </subcellularLocation>
</comment>
<evidence type="ECO:0000313" key="8">
    <source>
        <dbReference type="EMBL" id="NMP23013.1"/>
    </source>
</evidence>
<dbReference type="SUPFAM" id="SSF52540">
    <property type="entry name" value="P-loop containing nucleoside triphosphate hydrolases"/>
    <property type="match status" value="1"/>
</dbReference>
<dbReference type="Pfam" id="PF02562">
    <property type="entry name" value="PhoH"/>
    <property type="match status" value="1"/>
</dbReference>
<organism evidence="8 9">
    <name type="scientific">Sulfobacillus harzensis</name>
    <dbReference type="NCBI Taxonomy" id="2729629"/>
    <lineage>
        <taxon>Bacteria</taxon>
        <taxon>Bacillati</taxon>
        <taxon>Bacillota</taxon>
        <taxon>Clostridia</taxon>
        <taxon>Eubacteriales</taxon>
        <taxon>Clostridiales Family XVII. Incertae Sedis</taxon>
        <taxon>Sulfobacillus</taxon>
    </lineage>
</organism>
<accession>A0A7Y0Q2B3</accession>
<gene>
    <name evidence="8" type="ORF">HIJ39_11705</name>
</gene>
<evidence type="ECO:0000256" key="2">
    <source>
        <dbReference type="ARBA" id="ARBA00010393"/>
    </source>
</evidence>
<dbReference type="InterPro" id="IPR051451">
    <property type="entry name" value="PhoH2-like"/>
</dbReference>
<dbReference type="Proteomes" id="UP000533476">
    <property type="component" value="Unassembled WGS sequence"/>
</dbReference>
<dbReference type="FunFam" id="3.40.50.300:FF:000013">
    <property type="entry name" value="PhoH family ATPase"/>
    <property type="match status" value="1"/>
</dbReference>
<proteinExistence type="inferred from homology"/>
<keyword evidence="9" id="KW-1185">Reference proteome</keyword>
<feature type="domain" description="PhoH-like protein" evidence="7">
    <location>
        <begin position="94"/>
        <end position="297"/>
    </location>
</feature>
<sequence length="313" mass="34709">MLMGRGDEHLKALEKALHVKLTARGNVIAIQGAGHDQDRTRRVLDLLAEWIYAGQPVRPNVVDSAIRAVSEGAERQFLHLLTENIYTTTSGRVVRPRTLGQQIYVDAIRENTLVFGIGPTGTGKTYLAMAMAVYALKAHQVERIILTRPAVEAGEKLGFLPGALEDKVDPYLRPLYDALYDLLGSEATDKYRERGNIEVAPLAYMRGRTLNQSFIILDEAQNSTYEQMKMALTRLGEGSKMVVTGDQTQIDLGRGQRSGLKIASEILDGVDGIGVVRLSDQDVVRHPLVAKIIKAYQRFEEGQGDTRDEEYSQ</sequence>
<dbReference type="InterPro" id="IPR027417">
    <property type="entry name" value="P-loop_NTPase"/>
</dbReference>
<dbReference type="PANTHER" id="PTHR30473:SF1">
    <property type="entry name" value="PHOH-LIKE PROTEIN"/>
    <property type="match status" value="1"/>
</dbReference>
<keyword evidence="5" id="KW-0067">ATP-binding</keyword>
<comment type="caution">
    <text evidence="8">The sequence shown here is derived from an EMBL/GenBank/DDBJ whole genome shotgun (WGS) entry which is preliminary data.</text>
</comment>
<name>A0A7Y0Q2B3_9FIRM</name>
<keyword evidence="3" id="KW-0963">Cytoplasm</keyword>
<evidence type="ECO:0000256" key="6">
    <source>
        <dbReference type="ARBA" id="ARBA00039970"/>
    </source>
</evidence>
<evidence type="ECO:0000256" key="5">
    <source>
        <dbReference type="ARBA" id="ARBA00022840"/>
    </source>
</evidence>
<reference evidence="8 9" key="1">
    <citation type="submission" date="2020-04" db="EMBL/GenBank/DDBJ databases">
        <authorList>
            <person name="Zhang R."/>
            <person name="Schippers A."/>
        </authorList>
    </citation>
    <scope>NUCLEOTIDE SEQUENCE [LARGE SCALE GENOMIC DNA]</scope>
    <source>
        <strain evidence="8 9">DSM 109850</strain>
    </source>
</reference>
<evidence type="ECO:0000313" key="9">
    <source>
        <dbReference type="Proteomes" id="UP000533476"/>
    </source>
</evidence>
<evidence type="ECO:0000256" key="3">
    <source>
        <dbReference type="ARBA" id="ARBA00022490"/>
    </source>
</evidence>